<keyword evidence="13" id="KW-0206">Cytoskeleton</keyword>
<dbReference type="RefSeq" id="XP_067516194.1">
    <property type="nucleotide sequence ID" value="XM_067660093.1"/>
</dbReference>
<keyword evidence="16" id="KW-0137">Centromere</keyword>
<keyword evidence="11" id="KW-0995">Kinetochore</keyword>
<evidence type="ECO:0000256" key="4">
    <source>
        <dbReference type="ARBA" id="ARBA00005366"/>
    </source>
</evidence>
<evidence type="ECO:0000313" key="20">
    <source>
        <dbReference type="Proteomes" id="UP000009138"/>
    </source>
</evidence>
<evidence type="ECO:0000256" key="3">
    <source>
        <dbReference type="ARBA" id="ARBA00004629"/>
    </source>
</evidence>
<dbReference type="InterPro" id="IPR013960">
    <property type="entry name" value="DASH_Duo1"/>
</dbReference>
<dbReference type="InParanoid" id="I1BX68"/>
<evidence type="ECO:0000256" key="6">
    <source>
        <dbReference type="ARBA" id="ARBA00022490"/>
    </source>
</evidence>
<dbReference type="GO" id="GO:0051301">
    <property type="term" value="P:cell division"/>
    <property type="evidence" value="ECO:0007669"/>
    <property type="project" value="UniProtKB-KW"/>
</dbReference>
<dbReference type="GO" id="GO:0072686">
    <property type="term" value="C:mitotic spindle"/>
    <property type="evidence" value="ECO:0007669"/>
    <property type="project" value="InterPro"/>
</dbReference>
<keyword evidence="12" id="KW-0175">Coiled coil</keyword>
<dbReference type="PANTHER" id="PTHR28216:SF1">
    <property type="entry name" value="DASH COMPLEX SUBUNIT DUO1"/>
    <property type="match status" value="1"/>
</dbReference>
<dbReference type="VEuPathDB" id="FungiDB:RO3G_05503"/>
<evidence type="ECO:0000256" key="9">
    <source>
        <dbReference type="ARBA" id="ARBA00022776"/>
    </source>
</evidence>
<dbReference type="EMBL" id="CH476734">
    <property type="protein sequence ID" value="EIE80798.1"/>
    <property type="molecule type" value="Genomic_DNA"/>
</dbReference>
<dbReference type="Pfam" id="PF08651">
    <property type="entry name" value="DASH_Duo1"/>
    <property type="match status" value="1"/>
</dbReference>
<keyword evidence="9" id="KW-0498">Mitosis</keyword>
<protein>
    <recommendedName>
        <fullName evidence="17">DASH complex subunit DUO1</fullName>
    </recommendedName>
    <alternativeName>
        <fullName evidence="18">Outer kinetochore protein DUO1</fullName>
    </alternativeName>
</protein>
<evidence type="ECO:0000256" key="14">
    <source>
        <dbReference type="ARBA" id="ARBA00023242"/>
    </source>
</evidence>
<evidence type="ECO:0000256" key="2">
    <source>
        <dbReference type="ARBA" id="ARBA00004186"/>
    </source>
</evidence>
<dbReference type="GeneID" id="93612474"/>
<gene>
    <name evidence="19" type="ORF">RO3G_05503</name>
</gene>
<comment type="subcellular location">
    <subcellularLocation>
        <location evidence="3">Chromosome</location>
        <location evidence="3">Centromere</location>
        <location evidence="3">Kinetochore</location>
    </subcellularLocation>
    <subcellularLocation>
        <location evidence="2">Cytoplasm</location>
        <location evidence="2">Cytoskeleton</location>
        <location evidence="2">Spindle</location>
    </subcellularLocation>
    <subcellularLocation>
        <location evidence="1">Nucleus</location>
    </subcellularLocation>
</comment>
<dbReference type="GO" id="GO:0042729">
    <property type="term" value="C:DASH complex"/>
    <property type="evidence" value="ECO:0007669"/>
    <property type="project" value="InterPro"/>
</dbReference>
<accession>I1BX68</accession>
<evidence type="ECO:0000256" key="1">
    <source>
        <dbReference type="ARBA" id="ARBA00004123"/>
    </source>
</evidence>
<dbReference type="PANTHER" id="PTHR28216">
    <property type="entry name" value="DASH COMPLEX SUBUNIT DUO1"/>
    <property type="match status" value="1"/>
</dbReference>
<evidence type="ECO:0000313" key="19">
    <source>
        <dbReference type="EMBL" id="EIE80798.1"/>
    </source>
</evidence>
<keyword evidence="5" id="KW-0158">Chromosome</keyword>
<keyword evidence="8" id="KW-0493">Microtubule</keyword>
<keyword evidence="10" id="KW-0159">Chromosome partition</keyword>
<evidence type="ECO:0000256" key="17">
    <source>
        <dbReference type="ARBA" id="ARBA00044152"/>
    </source>
</evidence>
<dbReference type="STRING" id="246409.I1BX68"/>
<comment type="similarity">
    <text evidence="4">Belongs to the DASH complex DUO1 family.</text>
</comment>
<evidence type="ECO:0000256" key="16">
    <source>
        <dbReference type="ARBA" id="ARBA00023328"/>
    </source>
</evidence>
<evidence type="ECO:0000256" key="5">
    <source>
        <dbReference type="ARBA" id="ARBA00022454"/>
    </source>
</evidence>
<dbReference type="eggNOG" id="ENOG502RA1B">
    <property type="taxonomic scope" value="Eukaryota"/>
</dbReference>
<evidence type="ECO:0000256" key="11">
    <source>
        <dbReference type="ARBA" id="ARBA00022838"/>
    </source>
</evidence>
<keyword evidence="7" id="KW-0132">Cell division</keyword>
<organism evidence="19 20">
    <name type="scientific">Rhizopus delemar (strain RA 99-880 / ATCC MYA-4621 / FGSC 9543 / NRRL 43880)</name>
    <name type="common">Mucormycosis agent</name>
    <name type="synonym">Rhizopus arrhizus var. delemar</name>
    <dbReference type="NCBI Taxonomy" id="246409"/>
    <lineage>
        <taxon>Eukaryota</taxon>
        <taxon>Fungi</taxon>
        <taxon>Fungi incertae sedis</taxon>
        <taxon>Mucoromycota</taxon>
        <taxon>Mucoromycotina</taxon>
        <taxon>Mucoromycetes</taxon>
        <taxon>Mucorales</taxon>
        <taxon>Mucorineae</taxon>
        <taxon>Rhizopodaceae</taxon>
        <taxon>Rhizopus</taxon>
    </lineage>
</organism>
<keyword evidence="15" id="KW-0131">Cell cycle</keyword>
<reference evidence="19 20" key="1">
    <citation type="journal article" date="2009" name="PLoS Genet.">
        <title>Genomic analysis of the basal lineage fungus Rhizopus oryzae reveals a whole-genome duplication.</title>
        <authorList>
            <person name="Ma L.-J."/>
            <person name="Ibrahim A.S."/>
            <person name="Skory C."/>
            <person name="Grabherr M.G."/>
            <person name="Burger G."/>
            <person name="Butler M."/>
            <person name="Elias M."/>
            <person name="Idnurm A."/>
            <person name="Lang B.F."/>
            <person name="Sone T."/>
            <person name="Abe A."/>
            <person name="Calvo S.E."/>
            <person name="Corrochano L.M."/>
            <person name="Engels R."/>
            <person name="Fu J."/>
            <person name="Hansberg W."/>
            <person name="Kim J.-M."/>
            <person name="Kodira C.D."/>
            <person name="Koehrsen M.J."/>
            <person name="Liu B."/>
            <person name="Miranda-Saavedra D."/>
            <person name="O'Leary S."/>
            <person name="Ortiz-Castellanos L."/>
            <person name="Poulter R."/>
            <person name="Rodriguez-Romero J."/>
            <person name="Ruiz-Herrera J."/>
            <person name="Shen Y.-Q."/>
            <person name="Zeng Q."/>
            <person name="Galagan J."/>
            <person name="Birren B.W."/>
            <person name="Cuomo C.A."/>
            <person name="Wickes B.L."/>
        </authorList>
    </citation>
    <scope>NUCLEOTIDE SEQUENCE [LARGE SCALE GENOMIC DNA]</scope>
    <source>
        <strain evidence="20">RA 99-880 / ATCC MYA-4621 / FGSC 9543 / NRRL 43880</strain>
    </source>
</reference>
<dbReference type="GO" id="GO:0000278">
    <property type="term" value="P:mitotic cell cycle"/>
    <property type="evidence" value="ECO:0007669"/>
    <property type="project" value="InterPro"/>
</dbReference>
<dbReference type="GO" id="GO:0007059">
    <property type="term" value="P:chromosome segregation"/>
    <property type="evidence" value="ECO:0007669"/>
    <property type="project" value="UniProtKB-KW"/>
</dbReference>
<sequence>MFSLIPVRVMADANENPPTTPPTAPHRQSILLKTNRRSTFFQRNVQHEPPVDNPENSDEYNAHLRKEYEKLQLVNRAVELMIGDFQNALQVQSQVAQHVDETDRLLNVWSSILEKTETFKNLLEDPEWEKSQLKLEEE</sequence>
<dbReference type="Proteomes" id="UP000009138">
    <property type="component" value="Unassembled WGS sequence"/>
</dbReference>
<keyword evidence="6" id="KW-0963">Cytoplasm</keyword>
<dbReference type="GO" id="GO:0005874">
    <property type="term" value="C:microtubule"/>
    <property type="evidence" value="ECO:0007669"/>
    <property type="project" value="UniProtKB-KW"/>
</dbReference>
<evidence type="ECO:0000256" key="13">
    <source>
        <dbReference type="ARBA" id="ARBA00023212"/>
    </source>
</evidence>
<evidence type="ECO:0000256" key="8">
    <source>
        <dbReference type="ARBA" id="ARBA00022701"/>
    </source>
</evidence>
<evidence type="ECO:0000256" key="10">
    <source>
        <dbReference type="ARBA" id="ARBA00022829"/>
    </source>
</evidence>
<evidence type="ECO:0000256" key="18">
    <source>
        <dbReference type="ARBA" id="ARBA00044358"/>
    </source>
</evidence>
<keyword evidence="20" id="KW-1185">Reference proteome</keyword>
<evidence type="ECO:0000256" key="15">
    <source>
        <dbReference type="ARBA" id="ARBA00023306"/>
    </source>
</evidence>
<proteinExistence type="inferred from homology"/>
<dbReference type="OrthoDB" id="5599235at2759"/>
<name>I1BX68_RHIO9</name>
<dbReference type="AlphaFoldDB" id="I1BX68"/>
<dbReference type="OMA" id="KIHQFTE"/>
<evidence type="ECO:0000256" key="12">
    <source>
        <dbReference type="ARBA" id="ARBA00023054"/>
    </source>
</evidence>
<evidence type="ECO:0000256" key="7">
    <source>
        <dbReference type="ARBA" id="ARBA00022618"/>
    </source>
</evidence>
<keyword evidence="14" id="KW-0539">Nucleus</keyword>